<dbReference type="InterPro" id="IPR030395">
    <property type="entry name" value="GP_PDE_dom"/>
</dbReference>
<dbReference type="EC" id="3.1.4.46" evidence="1"/>
<keyword evidence="2" id="KW-0319">Glycerol metabolism</keyword>
<dbReference type="PANTHER" id="PTHR22958">
    <property type="entry name" value="GLYCEROPHOSPHORYL DIESTER PHOSPHODIESTERASE"/>
    <property type="match status" value="1"/>
</dbReference>
<evidence type="ECO:0000313" key="6">
    <source>
        <dbReference type="EMBL" id="PKA59982.1"/>
    </source>
</evidence>
<organism evidence="6 7">
    <name type="scientific">Apostasia shenzhenica</name>
    <dbReference type="NCBI Taxonomy" id="1088818"/>
    <lineage>
        <taxon>Eukaryota</taxon>
        <taxon>Viridiplantae</taxon>
        <taxon>Streptophyta</taxon>
        <taxon>Embryophyta</taxon>
        <taxon>Tracheophyta</taxon>
        <taxon>Spermatophyta</taxon>
        <taxon>Magnoliopsida</taxon>
        <taxon>Liliopsida</taxon>
        <taxon>Asparagales</taxon>
        <taxon>Orchidaceae</taxon>
        <taxon>Apostasioideae</taxon>
        <taxon>Apostasia</taxon>
    </lineage>
</organism>
<keyword evidence="3" id="KW-0378">Hydrolase</keyword>
<sequence length="360" mass="38949">MALKAVPVLEIPTLDQVPELPSVALPSPRRASPPSFTVIGHRGRGMNSLSSAAVRENSILSFNEAARFPITFVEFDVQVTGDGVPVIFHDVFILTSDIGGCVSERRVSDLSVEEFLSYGSQKQPGRTEKPLLRRAADGTVFEWVVKADDSLCTLDEAFQSVDPRLGFNIELKFDDDRFYQESDLAKTITIILRSVSASAGGRPVIFSTFHPDAARIVRMLQGDYPVFFLTDGGIEIYGDPRRNSLEEAVKLCAKNGLEGIVSEVRAVLRSPAAVAGIKEAELRLLTYGDLNNKAEVVYLQRMMGIDGVIVDRVQEIGEAVSGLVGTTTGGGEGEGRAAGAIFSEGKLSFLGKLIAELVRQ</sequence>
<dbReference type="PROSITE" id="PS51704">
    <property type="entry name" value="GP_PDE"/>
    <property type="match status" value="1"/>
</dbReference>
<proteinExistence type="predicted"/>
<dbReference type="EMBL" id="KZ451942">
    <property type="protein sequence ID" value="PKA59982.1"/>
    <property type="molecule type" value="Genomic_DNA"/>
</dbReference>
<name>A0A2I0AWQ9_9ASPA</name>
<feature type="domain" description="GP-PDE" evidence="5">
    <location>
        <begin position="36"/>
        <end position="320"/>
    </location>
</feature>
<dbReference type="SUPFAM" id="SSF51695">
    <property type="entry name" value="PLC-like phosphodiesterases"/>
    <property type="match status" value="1"/>
</dbReference>
<dbReference type="InterPro" id="IPR017946">
    <property type="entry name" value="PLC-like_Pdiesterase_TIM-brl"/>
</dbReference>
<dbReference type="PANTHER" id="PTHR22958:SF1">
    <property type="entry name" value="GLYCEROPHOSPHOCHOLINE PHOSPHODIESTERASE GPCPD1"/>
    <property type="match status" value="1"/>
</dbReference>
<reference evidence="6 7" key="1">
    <citation type="journal article" date="2017" name="Nature">
        <title>The Apostasia genome and the evolution of orchids.</title>
        <authorList>
            <person name="Zhang G.Q."/>
            <person name="Liu K.W."/>
            <person name="Li Z."/>
            <person name="Lohaus R."/>
            <person name="Hsiao Y.Y."/>
            <person name="Niu S.C."/>
            <person name="Wang J.Y."/>
            <person name="Lin Y.C."/>
            <person name="Xu Q."/>
            <person name="Chen L.J."/>
            <person name="Yoshida K."/>
            <person name="Fujiwara S."/>
            <person name="Wang Z.W."/>
            <person name="Zhang Y.Q."/>
            <person name="Mitsuda N."/>
            <person name="Wang M."/>
            <person name="Liu G.H."/>
            <person name="Pecoraro L."/>
            <person name="Huang H.X."/>
            <person name="Xiao X.J."/>
            <person name="Lin M."/>
            <person name="Wu X.Y."/>
            <person name="Wu W.L."/>
            <person name="Chen Y.Y."/>
            <person name="Chang S.B."/>
            <person name="Sakamoto S."/>
            <person name="Ohme-Takagi M."/>
            <person name="Yagi M."/>
            <person name="Zeng S.J."/>
            <person name="Shen C.Y."/>
            <person name="Yeh C.M."/>
            <person name="Luo Y.B."/>
            <person name="Tsai W.C."/>
            <person name="Van de Peer Y."/>
            <person name="Liu Z.J."/>
        </authorList>
    </citation>
    <scope>NUCLEOTIDE SEQUENCE [LARGE SCALE GENOMIC DNA]</scope>
    <source>
        <strain evidence="7">cv. Shenzhen</strain>
        <tissue evidence="6">Stem</tissue>
    </source>
</reference>
<keyword evidence="7" id="KW-1185">Reference proteome</keyword>
<dbReference type="STRING" id="1088818.A0A2I0AWQ9"/>
<dbReference type="OrthoDB" id="1058301at2759"/>
<comment type="catalytic activity">
    <reaction evidence="4">
        <text>a sn-glycero-3-phosphodiester + H2O = an alcohol + sn-glycerol 3-phosphate + H(+)</text>
        <dbReference type="Rhea" id="RHEA:12969"/>
        <dbReference type="ChEBI" id="CHEBI:15377"/>
        <dbReference type="ChEBI" id="CHEBI:15378"/>
        <dbReference type="ChEBI" id="CHEBI:30879"/>
        <dbReference type="ChEBI" id="CHEBI:57597"/>
        <dbReference type="ChEBI" id="CHEBI:83408"/>
        <dbReference type="EC" id="3.1.4.46"/>
    </reaction>
</comment>
<evidence type="ECO:0000256" key="3">
    <source>
        <dbReference type="ARBA" id="ARBA00022801"/>
    </source>
</evidence>
<protein>
    <recommendedName>
        <fullName evidence="1">glycerophosphodiester phosphodiesterase</fullName>
        <ecNumber evidence="1">3.1.4.46</ecNumber>
    </recommendedName>
</protein>
<dbReference type="Proteomes" id="UP000236161">
    <property type="component" value="Unassembled WGS sequence"/>
</dbReference>
<accession>A0A2I0AWQ9</accession>
<dbReference type="Gene3D" id="3.20.20.190">
    <property type="entry name" value="Phosphatidylinositol (PI) phosphodiesterase"/>
    <property type="match status" value="1"/>
</dbReference>
<gene>
    <name evidence="6" type="ORF">AXF42_Ash009666</name>
</gene>
<dbReference type="GO" id="GO:0046475">
    <property type="term" value="P:glycerophospholipid catabolic process"/>
    <property type="evidence" value="ECO:0007669"/>
    <property type="project" value="TreeGrafter"/>
</dbReference>
<evidence type="ECO:0000313" key="7">
    <source>
        <dbReference type="Proteomes" id="UP000236161"/>
    </source>
</evidence>
<dbReference type="InterPro" id="IPR051578">
    <property type="entry name" value="GDPD"/>
</dbReference>
<evidence type="ECO:0000256" key="1">
    <source>
        <dbReference type="ARBA" id="ARBA00012247"/>
    </source>
</evidence>
<dbReference type="GO" id="GO:0006071">
    <property type="term" value="P:glycerol metabolic process"/>
    <property type="evidence" value="ECO:0007669"/>
    <property type="project" value="UniProtKB-KW"/>
</dbReference>
<dbReference type="GO" id="GO:0008889">
    <property type="term" value="F:glycerophosphodiester phosphodiesterase activity"/>
    <property type="evidence" value="ECO:0007669"/>
    <property type="project" value="UniProtKB-EC"/>
</dbReference>
<dbReference type="Pfam" id="PF03009">
    <property type="entry name" value="GDPD"/>
    <property type="match status" value="1"/>
</dbReference>
<evidence type="ECO:0000259" key="5">
    <source>
        <dbReference type="PROSITE" id="PS51704"/>
    </source>
</evidence>
<evidence type="ECO:0000256" key="4">
    <source>
        <dbReference type="ARBA" id="ARBA00047512"/>
    </source>
</evidence>
<evidence type="ECO:0000256" key="2">
    <source>
        <dbReference type="ARBA" id="ARBA00022798"/>
    </source>
</evidence>
<dbReference type="AlphaFoldDB" id="A0A2I0AWQ9"/>